<feature type="region of interest" description="Disordered" evidence="7">
    <location>
        <begin position="1"/>
        <end position="209"/>
    </location>
</feature>
<comment type="similarity">
    <text evidence="2">Belongs to the YSP2 family.</text>
</comment>
<feature type="compositionally biased region" description="Polar residues" evidence="7">
    <location>
        <begin position="118"/>
        <end position="128"/>
    </location>
</feature>
<evidence type="ECO:0000256" key="2">
    <source>
        <dbReference type="ARBA" id="ARBA00006582"/>
    </source>
</evidence>
<evidence type="ECO:0000256" key="5">
    <source>
        <dbReference type="ARBA" id="ARBA00023136"/>
    </source>
</evidence>
<evidence type="ECO:0000256" key="3">
    <source>
        <dbReference type="ARBA" id="ARBA00022692"/>
    </source>
</evidence>
<dbReference type="InterPro" id="IPR011993">
    <property type="entry name" value="PH-like_dom_sf"/>
</dbReference>
<evidence type="ECO:0000313" key="10">
    <source>
        <dbReference type="EMBL" id="KAJ8660796.1"/>
    </source>
</evidence>
<protein>
    <recommendedName>
        <fullName evidence="9">VASt domain-containing protein</fullName>
    </recommendedName>
</protein>
<feature type="compositionally biased region" description="Acidic residues" evidence="7">
    <location>
        <begin position="358"/>
        <end position="367"/>
    </location>
</feature>
<dbReference type="GeneID" id="83210852"/>
<evidence type="ECO:0000313" key="11">
    <source>
        <dbReference type="Proteomes" id="UP001234581"/>
    </source>
</evidence>
<feature type="coiled-coil region" evidence="6">
    <location>
        <begin position="815"/>
        <end position="856"/>
    </location>
</feature>
<dbReference type="GO" id="GO:0120015">
    <property type="term" value="F:sterol transfer activity"/>
    <property type="evidence" value="ECO:0007669"/>
    <property type="project" value="TreeGrafter"/>
</dbReference>
<keyword evidence="4 8" id="KW-1133">Transmembrane helix</keyword>
<evidence type="ECO:0000256" key="6">
    <source>
        <dbReference type="SAM" id="Coils"/>
    </source>
</evidence>
<feature type="compositionally biased region" description="Acidic residues" evidence="7">
    <location>
        <begin position="375"/>
        <end position="385"/>
    </location>
</feature>
<feature type="compositionally biased region" description="Low complexity" evidence="7">
    <location>
        <begin position="438"/>
        <end position="449"/>
    </location>
</feature>
<dbReference type="PANTHER" id="PTHR23319:SF4">
    <property type="entry name" value="GRAM DOMAIN CONTAINING 1B, ISOFORM E"/>
    <property type="match status" value="1"/>
</dbReference>
<dbReference type="PANTHER" id="PTHR23319">
    <property type="entry name" value="GRAM DOMAIN CONTAINING 1B, ISOFORM E"/>
    <property type="match status" value="1"/>
</dbReference>
<feature type="compositionally biased region" description="Polar residues" evidence="7">
    <location>
        <begin position="80"/>
        <end position="98"/>
    </location>
</feature>
<dbReference type="Proteomes" id="UP001234581">
    <property type="component" value="Unassembled WGS sequence"/>
</dbReference>
<feature type="compositionally biased region" description="Low complexity" evidence="7">
    <location>
        <begin position="390"/>
        <end position="402"/>
    </location>
</feature>
<comment type="caution">
    <text evidence="10">The sequence shown here is derived from an EMBL/GenBank/DDBJ whole genome shotgun (WGS) entry which is preliminary data.</text>
</comment>
<reference evidence="10 11" key="1">
    <citation type="submission" date="2023-03" db="EMBL/GenBank/DDBJ databases">
        <title>Genome sequence of Lichtheimia ornata CBS 291.66.</title>
        <authorList>
            <person name="Mohabir J.T."/>
            <person name="Shea T.P."/>
            <person name="Kurbessoian T."/>
            <person name="Berby B."/>
            <person name="Fontaine J."/>
            <person name="Livny J."/>
            <person name="Gnirke A."/>
            <person name="Stajich J.E."/>
            <person name="Cuomo C.A."/>
        </authorList>
    </citation>
    <scope>NUCLEOTIDE SEQUENCE [LARGE SCALE GENOMIC DNA]</scope>
    <source>
        <strain evidence="10">CBS 291.66</strain>
    </source>
</reference>
<evidence type="ECO:0000256" key="7">
    <source>
        <dbReference type="SAM" id="MobiDB-lite"/>
    </source>
</evidence>
<keyword evidence="5 8" id="KW-0472">Membrane</keyword>
<dbReference type="InterPro" id="IPR004182">
    <property type="entry name" value="GRAM"/>
</dbReference>
<feature type="domain" description="VASt" evidence="9">
    <location>
        <begin position="497"/>
        <end position="665"/>
    </location>
</feature>
<dbReference type="RefSeq" id="XP_058345709.1">
    <property type="nucleotide sequence ID" value="XM_058483510.1"/>
</dbReference>
<feature type="compositionally biased region" description="Low complexity" evidence="7">
    <location>
        <begin position="469"/>
        <end position="479"/>
    </location>
</feature>
<dbReference type="GO" id="GO:0005886">
    <property type="term" value="C:plasma membrane"/>
    <property type="evidence" value="ECO:0007669"/>
    <property type="project" value="TreeGrafter"/>
</dbReference>
<dbReference type="GO" id="GO:0032541">
    <property type="term" value="C:cortical endoplasmic reticulum"/>
    <property type="evidence" value="ECO:0007669"/>
    <property type="project" value="TreeGrafter"/>
</dbReference>
<feature type="region of interest" description="Disordered" evidence="7">
    <location>
        <begin position="339"/>
        <end position="407"/>
    </location>
</feature>
<dbReference type="InterPro" id="IPR031968">
    <property type="entry name" value="VASt"/>
</dbReference>
<feature type="compositionally biased region" description="Basic residues" evidence="7">
    <location>
        <begin position="672"/>
        <end position="685"/>
    </location>
</feature>
<dbReference type="Pfam" id="PF02893">
    <property type="entry name" value="GRAM"/>
    <property type="match status" value="1"/>
</dbReference>
<feature type="compositionally biased region" description="Low complexity" evidence="7">
    <location>
        <begin position="27"/>
        <end position="45"/>
    </location>
</feature>
<feature type="compositionally biased region" description="Basic and acidic residues" evidence="7">
    <location>
        <begin position="341"/>
        <end position="350"/>
    </location>
</feature>
<organism evidence="10 11">
    <name type="scientific">Lichtheimia ornata</name>
    <dbReference type="NCBI Taxonomy" id="688661"/>
    <lineage>
        <taxon>Eukaryota</taxon>
        <taxon>Fungi</taxon>
        <taxon>Fungi incertae sedis</taxon>
        <taxon>Mucoromycota</taxon>
        <taxon>Mucoromycotina</taxon>
        <taxon>Mucoromycetes</taxon>
        <taxon>Mucorales</taxon>
        <taxon>Lichtheimiaceae</taxon>
        <taxon>Lichtheimia</taxon>
    </lineage>
</organism>
<dbReference type="InterPro" id="IPR051482">
    <property type="entry name" value="Cholesterol_transport"/>
</dbReference>
<feature type="region of interest" description="Disordered" evidence="7">
    <location>
        <begin position="661"/>
        <end position="695"/>
    </location>
</feature>
<proteinExistence type="inferred from homology"/>
<feature type="region of interest" description="Disordered" evidence="7">
    <location>
        <begin position="429"/>
        <end position="479"/>
    </location>
</feature>
<accession>A0AAD7V9A3</accession>
<dbReference type="Gene3D" id="2.30.29.30">
    <property type="entry name" value="Pleckstrin-homology domain (PH domain)/Phosphotyrosine-binding domain (PTB)"/>
    <property type="match status" value="1"/>
</dbReference>
<dbReference type="GO" id="GO:0005789">
    <property type="term" value="C:endoplasmic reticulum membrane"/>
    <property type="evidence" value="ECO:0007669"/>
    <property type="project" value="TreeGrafter"/>
</dbReference>
<keyword evidence="6" id="KW-0175">Coiled coil</keyword>
<name>A0AAD7V9A3_9FUNG</name>
<dbReference type="GO" id="GO:0032366">
    <property type="term" value="P:intracellular sterol transport"/>
    <property type="evidence" value="ECO:0007669"/>
    <property type="project" value="TreeGrafter"/>
</dbReference>
<dbReference type="GO" id="GO:0140268">
    <property type="term" value="C:endoplasmic reticulum-plasma membrane contact site"/>
    <property type="evidence" value="ECO:0007669"/>
    <property type="project" value="TreeGrafter"/>
</dbReference>
<feature type="compositionally biased region" description="Polar residues" evidence="7">
    <location>
        <begin position="139"/>
        <end position="162"/>
    </location>
</feature>
<gene>
    <name evidence="10" type="ORF">O0I10_003439</name>
</gene>
<dbReference type="Pfam" id="PF16016">
    <property type="entry name" value="VASt"/>
    <property type="match status" value="1"/>
</dbReference>
<dbReference type="GO" id="GO:0005739">
    <property type="term" value="C:mitochondrion"/>
    <property type="evidence" value="ECO:0007669"/>
    <property type="project" value="TreeGrafter"/>
</dbReference>
<dbReference type="EMBL" id="JARTCD010000011">
    <property type="protein sequence ID" value="KAJ8660796.1"/>
    <property type="molecule type" value="Genomic_DNA"/>
</dbReference>
<evidence type="ECO:0000259" key="9">
    <source>
        <dbReference type="PROSITE" id="PS51778"/>
    </source>
</evidence>
<comment type="subcellular location">
    <subcellularLocation>
        <location evidence="1">Membrane</location>
        <topology evidence="1">Single-pass membrane protein</topology>
    </subcellularLocation>
</comment>
<evidence type="ECO:0000256" key="1">
    <source>
        <dbReference type="ARBA" id="ARBA00004167"/>
    </source>
</evidence>
<dbReference type="SMART" id="SM00568">
    <property type="entry name" value="GRAM"/>
    <property type="match status" value="1"/>
</dbReference>
<feature type="transmembrane region" description="Helical" evidence="8">
    <location>
        <begin position="729"/>
        <end position="748"/>
    </location>
</feature>
<dbReference type="PROSITE" id="PS51778">
    <property type="entry name" value="VAST"/>
    <property type="match status" value="1"/>
</dbReference>
<evidence type="ECO:0000256" key="8">
    <source>
        <dbReference type="SAM" id="Phobius"/>
    </source>
</evidence>
<keyword evidence="3 8" id="KW-0812">Transmembrane</keyword>
<evidence type="ECO:0000256" key="4">
    <source>
        <dbReference type="ARBA" id="ARBA00022989"/>
    </source>
</evidence>
<feature type="compositionally biased region" description="Low complexity" evidence="7">
    <location>
        <begin position="191"/>
        <end position="205"/>
    </location>
</feature>
<sequence>MSLKTAFTHHRRSRSNITPGDLPPIETRQSSCDTTTSTTSPNSSRRNSDGSPRVPAALVNNSSTPSPPPDINIFAPSPSAIANTTSHHPMPTETTTTIVEEKYPSSRSASPIPHVSDPQPTLSSTSAVSRLFAKKPRSRGSSLSNHFHNSDSVPAPTTSSVSDIHLPIMNHSNTSATRLRPSSPSPPPPTSSATAPPAAPTPSSSVNDRVVAPGTIASVCGVELANAKRNQDFHALFRSVPEEDPLIEDFGCALQKEILLQGRIYISENHICFNANIFGWVTNLVIAFTDIVEIEKRTTALFIPNAIQISTLQAKHFLTSFLSRDQAYDLIVDVWQQTKAPENDKNENGKDPSQSASDIDDETDTSSDDYSYTSSEEEDDQENHDDDNTAHAAAAGQQQDRQSSLPSLPLRAGLAKKSDADALRRRAISEAGPQPPNLSSLVSSESGVSATDTKGGSRSSTPPVPPLPSSFGSSTTASSQQVHEKTECACLKSGDHYPKVVLDQSFPCTIEVLYNLLYQGSFMKKFLTEQKNTDLTIGDWQKDSNNTETIRELSYTKPLNGSIGPKSTKCLLTEEIMHADFGEYVTQVTTTRTPDVPSGGSFSVKTKTCLMWAGQGQVRMLVTVLVDFTKTSWLKGTIESASISGQEGYYKELDAAIRKQLSKPSNGDMSDRKKRKQRKGKRKHRAQADAAATGASEIAQKDQGVAAKAMSLLSDGIGWMITNASVPSASQATVFCMLMLVIINLFIANKMAQVDRQLELLKRHPPSSLHRYGRQHHGAAENELWSWLSNMDPDHRQEARVALQNEHDAMWSARLHESRAAKAKLDEHMDDLEQMIQRAGNNMEQVTKMVNQQRQRIMNNWTA</sequence>
<dbReference type="AlphaFoldDB" id="A0AAD7V9A3"/>
<dbReference type="CDD" id="cd13220">
    <property type="entry name" value="PH-GRAM_GRAMDC"/>
    <property type="match status" value="1"/>
</dbReference>
<keyword evidence="11" id="KW-1185">Reference proteome</keyword>
<dbReference type="GO" id="GO:0032934">
    <property type="term" value="F:sterol binding"/>
    <property type="evidence" value="ECO:0007669"/>
    <property type="project" value="TreeGrafter"/>
</dbReference>